<evidence type="ECO:0000259" key="7">
    <source>
        <dbReference type="Pfam" id="PF14921"/>
    </source>
</evidence>
<dbReference type="InterPro" id="IPR029405">
    <property type="entry name" value="APCDD1_dom"/>
</dbReference>
<evidence type="ECO:0000256" key="5">
    <source>
        <dbReference type="ARBA" id="ARBA00023180"/>
    </source>
</evidence>
<feature type="signal peptide" evidence="6">
    <location>
        <begin position="1"/>
        <end position="21"/>
    </location>
</feature>
<evidence type="ECO:0000313" key="9">
    <source>
        <dbReference type="Proteomes" id="UP001209803"/>
    </source>
</evidence>
<comment type="subcellular location">
    <subcellularLocation>
        <location evidence="1">Membrane</location>
        <topology evidence="1">Single-pass membrane protein</topology>
    </subcellularLocation>
</comment>
<name>A0ABY8F2M8_9HYPH</name>
<dbReference type="Proteomes" id="UP001209803">
    <property type="component" value="Chromosome"/>
</dbReference>
<feature type="domain" description="APCDD1" evidence="7">
    <location>
        <begin position="32"/>
        <end position="144"/>
    </location>
</feature>
<dbReference type="InterPro" id="IPR042425">
    <property type="entry name" value="APCDD1"/>
</dbReference>
<protein>
    <recommendedName>
        <fullName evidence="7">APCDD1 domain-containing protein</fullName>
    </recommendedName>
</protein>
<evidence type="ECO:0000256" key="1">
    <source>
        <dbReference type="ARBA" id="ARBA00004167"/>
    </source>
</evidence>
<dbReference type="Pfam" id="PF14921">
    <property type="entry name" value="APCDDC"/>
    <property type="match status" value="1"/>
</dbReference>
<sequence length="220" mass="24084">MAFRNLCLLAILSGLPLPAFANDTSLDGLKRRIIGSWSSISCELRPQQNLQDPGLAPTSTYLRREFSFDADGKFAATITVFADAGCKSPAIAFDFAGSLVWHDANPAVEGAWSQDYVLDRKLELTVLAPPMAAQLNQLPQAACGTGAFVVGERRDILGQLCVLLKYVEGSKHVVDHDLLYVREDTPNMLFMGAKHVDGTGFYFPENRPLVGLQQPMIKLK</sequence>
<keyword evidence="3 6" id="KW-0732">Signal</keyword>
<keyword evidence="4" id="KW-0472">Membrane</keyword>
<reference evidence="8 9" key="1">
    <citation type="submission" date="2023-03" db="EMBL/GenBank/DDBJ databases">
        <title>Roseibium porphyridii sp. nov. and Roseibium rhodosorbium sp. nov. isolated from marine algae, Porphyridium cruentum and Rhodosorus marinus, respectively.</title>
        <authorList>
            <person name="Lee M.W."/>
            <person name="Choi B.J."/>
            <person name="Lee J.K."/>
            <person name="Choi D.G."/>
            <person name="Baek J.H."/>
            <person name="Bayburt H."/>
            <person name="Kim J.M."/>
            <person name="Han D.M."/>
            <person name="Kim K.H."/>
            <person name="Jeon C.O."/>
        </authorList>
    </citation>
    <scope>NUCLEOTIDE SEQUENCE [LARGE SCALE GENOMIC DNA]</scope>
    <source>
        <strain evidence="8 9">KMA01</strain>
    </source>
</reference>
<dbReference type="EMBL" id="CP120863">
    <property type="protein sequence ID" value="WFE89743.1"/>
    <property type="molecule type" value="Genomic_DNA"/>
</dbReference>
<keyword evidence="5" id="KW-0325">Glycoprotein</keyword>
<dbReference type="PANTHER" id="PTHR31021">
    <property type="entry name" value="ADENOMATOSIS POLYPOSIS COLI DOWN-REGULATED 1"/>
    <property type="match status" value="1"/>
</dbReference>
<keyword evidence="2" id="KW-0812">Transmembrane</keyword>
<proteinExistence type="predicted"/>
<organism evidence="8 9">
    <name type="scientific">Roseibium porphyridii</name>
    <dbReference type="NCBI Taxonomy" id="2866279"/>
    <lineage>
        <taxon>Bacteria</taxon>
        <taxon>Pseudomonadati</taxon>
        <taxon>Pseudomonadota</taxon>
        <taxon>Alphaproteobacteria</taxon>
        <taxon>Hyphomicrobiales</taxon>
        <taxon>Stappiaceae</taxon>
        <taxon>Roseibium</taxon>
    </lineage>
</organism>
<keyword evidence="9" id="KW-1185">Reference proteome</keyword>
<evidence type="ECO:0000256" key="6">
    <source>
        <dbReference type="SAM" id="SignalP"/>
    </source>
</evidence>
<dbReference type="PANTHER" id="PTHR31021:SF1">
    <property type="entry name" value="CHROMOSOME UNDETERMINED SCAFFOLD_56, WHOLE GENOME SHOTGUN SEQUENCE"/>
    <property type="match status" value="1"/>
</dbReference>
<evidence type="ECO:0000256" key="3">
    <source>
        <dbReference type="ARBA" id="ARBA00022729"/>
    </source>
</evidence>
<accession>A0ABY8F2M8</accession>
<dbReference type="RefSeq" id="WP_265680214.1">
    <property type="nucleotide sequence ID" value="NZ_CP120863.1"/>
</dbReference>
<evidence type="ECO:0000256" key="4">
    <source>
        <dbReference type="ARBA" id="ARBA00023136"/>
    </source>
</evidence>
<gene>
    <name evidence="8" type="ORF">K1718_26925</name>
</gene>
<feature type="chain" id="PRO_5046959330" description="APCDD1 domain-containing protein" evidence="6">
    <location>
        <begin position="22"/>
        <end position="220"/>
    </location>
</feature>
<evidence type="ECO:0000256" key="2">
    <source>
        <dbReference type="ARBA" id="ARBA00022692"/>
    </source>
</evidence>
<evidence type="ECO:0000313" key="8">
    <source>
        <dbReference type="EMBL" id="WFE89743.1"/>
    </source>
</evidence>